<evidence type="ECO:0000313" key="3">
    <source>
        <dbReference type="Proteomes" id="UP001162793"/>
    </source>
</evidence>
<feature type="domain" description="Phage tail tape measure protein" evidence="1">
    <location>
        <begin position="182"/>
        <end position="374"/>
    </location>
</feature>
<organism evidence="2 3">
    <name type="scientific">Ralstonia chuxiongensis</name>
    <dbReference type="NCBI Taxonomy" id="2957504"/>
    <lineage>
        <taxon>Bacteria</taxon>
        <taxon>Pseudomonadati</taxon>
        <taxon>Pseudomonadota</taxon>
        <taxon>Betaproteobacteria</taxon>
        <taxon>Burkholderiales</taxon>
        <taxon>Burkholderiaceae</taxon>
        <taxon>Ralstonia</taxon>
    </lineage>
</organism>
<dbReference type="Pfam" id="PF10145">
    <property type="entry name" value="PhageMin_Tail"/>
    <property type="match status" value="1"/>
</dbReference>
<proteinExistence type="predicted"/>
<evidence type="ECO:0000313" key="2">
    <source>
        <dbReference type="EMBL" id="MCP1174336.1"/>
    </source>
</evidence>
<dbReference type="Proteomes" id="UP001162793">
    <property type="component" value="Unassembled WGS sequence"/>
</dbReference>
<comment type="caution">
    <text evidence="2">The sequence shown here is derived from an EMBL/GenBank/DDBJ whole genome shotgun (WGS) entry which is preliminary data.</text>
</comment>
<dbReference type="RefSeq" id="WP_253539768.1">
    <property type="nucleotide sequence ID" value="NZ_JAMYWC010000005.1"/>
</dbReference>
<sequence>MATKDIALGILIGGAVSSTLGRAVNEVGTKLEALKKRAGEARVWQNTIGETQRLQREFRDLHAAGDRAADKVRSKIERNTRALRDAGFEVDRLDRSYQRLGRTARGLELRARGTELFASGRDRLRNTIGDTGKFVAAAAVPTAISAGYEAIIRDIAIKAGAARTDKEREMSSGIAASAQQSGIGRNVLADAVNQMVSAGMDIDRALSFAPLVGKFSVSQGADPKETARMIQALEQNAKIVDPAKMAQALETIAFQGKEGSFESSDMARWFPVLLADMQKLGIVGNSSVEQLGALLQVQMKTAGSADEAANNTKNWFSKIGSRETASNYAKAGIDYQAKMREAIGKGWSTMEASFVLARAYIEQADPEKAQQLAAAAKQFNGESDPAKREAQMRAFEETMKTGDLFNDMQVKAALTAYMQNTDLYQRLKKEGAKATGEIEKDLEDRRASSKQKWAEVGQAWDEAMRRIGDALKPVTDSVADLATGAGNSVGKLAAESPKATVAIGGVLASILAFRSARAVWSIGKGLTNLARGTAVAAGVGRAAEVAGTAAKVAPAATKAPGVLGASGRFLKGAAPKLGKVGSVAGVLALVGTAGMASAQAADGAGTKADKAKAIAGIGAGLAGELAGGAAGRAIGAIAGTAIAGPIGTVVGGLLGGMLGSYLGGKASSAAAGLALGDTKPKAELTTGKPVLPAGAAEALGTVSALAKAPPAAPPQVDQRFEFAPRIALTVHGDVKDPRQLAEELMPHLRRQFDDYAAQQRRAAMSDRPHL</sequence>
<name>A0AA41WTM9_9RALS</name>
<keyword evidence="3" id="KW-1185">Reference proteome</keyword>
<gene>
    <name evidence="2" type="ORF">NKG59_18390</name>
</gene>
<accession>A0AA41WTM9</accession>
<evidence type="ECO:0000259" key="1">
    <source>
        <dbReference type="Pfam" id="PF10145"/>
    </source>
</evidence>
<reference evidence="3" key="1">
    <citation type="journal article" date="2023" name="Front. Microbiol.">
        <title>Ralstonia chuxiongensis sp. nov., Ralstonia mojiangensis sp. nov., and Ralstonia soli sp. nov., isolated from tobacco fields, are three novel species in the family Burkholderiaceae.</title>
        <authorList>
            <person name="Lu C.H."/>
            <person name="Zhang Y.Y."/>
            <person name="Jiang N."/>
            <person name="Chen W."/>
            <person name="Shao X."/>
            <person name="Zhao Z.M."/>
            <person name="Lu W.L."/>
            <person name="Hu X."/>
            <person name="Xi Y.X."/>
            <person name="Zou S.Y."/>
            <person name="Wei Q.J."/>
            <person name="Lin Z.L."/>
            <person name="Gong L."/>
            <person name="Gai X.T."/>
            <person name="Zhang L.Q."/>
            <person name="Li J.Y."/>
            <person name="Jin Y."/>
            <person name="Xia Z.Y."/>
        </authorList>
    </citation>
    <scope>NUCLEOTIDE SEQUENCE [LARGE SCALE GENOMIC DNA]</scope>
    <source>
        <strain evidence="3">21YRMH01-3</strain>
    </source>
</reference>
<dbReference type="InterPro" id="IPR010090">
    <property type="entry name" value="Phage_tape_meas"/>
</dbReference>
<dbReference type="EMBL" id="JAMYWC010000005">
    <property type="protein sequence ID" value="MCP1174336.1"/>
    <property type="molecule type" value="Genomic_DNA"/>
</dbReference>
<protein>
    <submittedName>
        <fullName evidence="2">Phage tail tape measure protein</fullName>
    </submittedName>
</protein>
<dbReference type="AlphaFoldDB" id="A0AA41WTM9"/>